<dbReference type="Gene3D" id="1.10.40.50">
    <property type="entry name" value="Probable gtpase engc, domain 3"/>
    <property type="match status" value="1"/>
</dbReference>
<dbReference type="Gene3D" id="3.40.50.300">
    <property type="entry name" value="P-loop containing nucleotide triphosphate hydrolases"/>
    <property type="match status" value="1"/>
</dbReference>
<feature type="binding site" evidence="10">
    <location>
        <begin position="152"/>
        <end position="155"/>
    </location>
    <ligand>
        <name>GTP</name>
        <dbReference type="ChEBI" id="CHEBI:37565"/>
    </ligand>
</feature>
<keyword evidence="2 10" id="KW-0690">Ribosome biogenesis</keyword>
<dbReference type="PANTHER" id="PTHR32120:SF10">
    <property type="entry name" value="SMALL RIBOSOMAL SUBUNIT BIOGENESIS GTPASE RSGA"/>
    <property type="match status" value="1"/>
</dbReference>
<dbReference type="STRING" id="341036.SAMN05660649_01932"/>
<keyword evidence="7 10" id="KW-0862">Zinc</keyword>
<feature type="domain" description="EngC GTPase" evidence="11">
    <location>
        <begin position="113"/>
        <end position="260"/>
    </location>
</feature>
<feature type="binding site" evidence="10">
    <location>
        <position position="288"/>
    </location>
    <ligand>
        <name>Zn(2+)</name>
        <dbReference type="ChEBI" id="CHEBI:29105"/>
    </ligand>
</feature>
<evidence type="ECO:0000256" key="3">
    <source>
        <dbReference type="ARBA" id="ARBA00022723"/>
    </source>
</evidence>
<sequence length="363" mass="40750">MRKINLYNIGLSERYIQEATMYDGNLHLARVSAQHKDMYKVITENGEIQAEVAGKLSYLASASVDYPAVGDWVLVDRTDQKSGNAIIHHILTRKSCFERKTAGTGYERQIVAANIDTVFICMSLNNDYNLRRLERYLSIAWDSMSTPVIVLTKSDLCNDLTTKLMEIDSVAVGVDVLITSSMRGNGYADLLKYLNKGKTVAFIGSSGVGKSTLINRLLGENMLTTKEIREDDDKGRHTTTHRQLFVLPNGGVVIDTPGMRELQIANADLSKSFPDIEELAERCYFRDCQHESEPKCAVKKAIEDGVLSAKRLANYKKLQQEMAFFERKNTMTTAQAEKQKIIAMMGSIGAYKQVRKHNKKKNS</sequence>
<keyword evidence="8 10" id="KW-0694">RNA-binding</keyword>
<keyword evidence="9 10" id="KW-0342">GTP-binding</keyword>
<dbReference type="HAMAP" id="MF_01820">
    <property type="entry name" value="GTPase_RsgA"/>
    <property type="match status" value="1"/>
</dbReference>
<evidence type="ECO:0000259" key="12">
    <source>
        <dbReference type="PROSITE" id="PS51721"/>
    </source>
</evidence>
<dbReference type="EMBL" id="FOOX01000006">
    <property type="protein sequence ID" value="SFG54555.1"/>
    <property type="molecule type" value="Genomic_DNA"/>
</dbReference>
<keyword evidence="6 10" id="KW-0378">Hydrolase</keyword>
<dbReference type="GO" id="GO:0005525">
    <property type="term" value="F:GTP binding"/>
    <property type="evidence" value="ECO:0007669"/>
    <property type="project" value="UniProtKB-UniRule"/>
</dbReference>
<reference evidence="14" key="1">
    <citation type="submission" date="2016-10" db="EMBL/GenBank/DDBJ databases">
        <authorList>
            <person name="Varghese N."/>
            <person name="Submissions S."/>
        </authorList>
    </citation>
    <scope>NUCLEOTIDE SEQUENCE [LARGE SCALE GENOMIC DNA]</scope>
    <source>
        <strain evidence="14">DSM 17038</strain>
    </source>
</reference>
<organism evidence="13 14">
    <name type="scientific">Desulfotruncus arcticus DSM 17038</name>
    <dbReference type="NCBI Taxonomy" id="1121424"/>
    <lineage>
        <taxon>Bacteria</taxon>
        <taxon>Bacillati</taxon>
        <taxon>Bacillota</taxon>
        <taxon>Clostridia</taxon>
        <taxon>Eubacteriales</taxon>
        <taxon>Desulfallaceae</taxon>
        <taxon>Desulfotruncus</taxon>
    </lineage>
</organism>
<proteinExistence type="inferred from homology"/>
<dbReference type="InterPro" id="IPR030378">
    <property type="entry name" value="G_CP_dom"/>
</dbReference>
<evidence type="ECO:0000256" key="8">
    <source>
        <dbReference type="ARBA" id="ARBA00022884"/>
    </source>
</evidence>
<evidence type="ECO:0000256" key="5">
    <source>
        <dbReference type="ARBA" id="ARBA00022741"/>
    </source>
</evidence>
<dbReference type="SUPFAM" id="SSF50249">
    <property type="entry name" value="Nucleic acid-binding proteins"/>
    <property type="match status" value="1"/>
</dbReference>
<feature type="binding site" evidence="10">
    <location>
        <position position="296"/>
    </location>
    <ligand>
        <name>Zn(2+)</name>
        <dbReference type="ChEBI" id="CHEBI:29105"/>
    </ligand>
</feature>
<dbReference type="Pfam" id="PF03193">
    <property type="entry name" value="RsgA_GTPase"/>
    <property type="match status" value="1"/>
</dbReference>
<dbReference type="Proteomes" id="UP000199337">
    <property type="component" value="Unassembled WGS sequence"/>
</dbReference>
<dbReference type="GO" id="GO:0003924">
    <property type="term" value="F:GTPase activity"/>
    <property type="evidence" value="ECO:0007669"/>
    <property type="project" value="UniProtKB-UniRule"/>
</dbReference>
<feature type="binding site" evidence="10">
    <location>
        <position position="283"/>
    </location>
    <ligand>
        <name>Zn(2+)</name>
        <dbReference type="ChEBI" id="CHEBI:29105"/>
    </ligand>
</feature>
<comment type="similarity">
    <text evidence="10">Belongs to the TRAFAC class YlqF/YawG GTPase family. RsgA subfamily.</text>
</comment>
<dbReference type="CDD" id="cd01854">
    <property type="entry name" value="YjeQ_EngC"/>
    <property type="match status" value="1"/>
</dbReference>
<dbReference type="GO" id="GO:0019843">
    <property type="term" value="F:rRNA binding"/>
    <property type="evidence" value="ECO:0007669"/>
    <property type="project" value="UniProtKB-KW"/>
</dbReference>
<dbReference type="OrthoDB" id="9809485at2"/>
<dbReference type="AlphaFoldDB" id="A0A1I2SNZ9"/>
<dbReference type="InterPro" id="IPR027417">
    <property type="entry name" value="P-loop_NTPase"/>
</dbReference>
<comment type="subunit">
    <text evidence="10">Monomer. Associates with 30S ribosomal subunit, binds 16S rRNA.</text>
</comment>
<comment type="subcellular location">
    <subcellularLocation>
        <location evidence="10">Cytoplasm</location>
    </subcellularLocation>
</comment>
<evidence type="ECO:0000256" key="9">
    <source>
        <dbReference type="ARBA" id="ARBA00023134"/>
    </source>
</evidence>
<evidence type="ECO:0000256" key="6">
    <source>
        <dbReference type="ARBA" id="ARBA00022801"/>
    </source>
</evidence>
<dbReference type="InterPro" id="IPR010914">
    <property type="entry name" value="RsgA_GTPase_dom"/>
</dbReference>
<evidence type="ECO:0000313" key="14">
    <source>
        <dbReference type="Proteomes" id="UP000199337"/>
    </source>
</evidence>
<dbReference type="NCBIfam" id="TIGR00157">
    <property type="entry name" value="ribosome small subunit-dependent GTPase A"/>
    <property type="match status" value="1"/>
</dbReference>
<dbReference type="GO" id="GO:0005737">
    <property type="term" value="C:cytoplasm"/>
    <property type="evidence" value="ECO:0007669"/>
    <property type="project" value="UniProtKB-SubCell"/>
</dbReference>
<dbReference type="PROSITE" id="PS51721">
    <property type="entry name" value="G_CP"/>
    <property type="match status" value="1"/>
</dbReference>
<dbReference type="PROSITE" id="PS50936">
    <property type="entry name" value="ENGC_GTPASE"/>
    <property type="match status" value="1"/>
</dbReference>
<dbReference type="RefSeq" id="WP_092471082.1">
    <property type="nucleotide sequence ID" value="NZ_FOOX01000006.1"/>
</dbReference>
<keyword evidence="3 10" id="KW-0479">Metal-binding</keyword>
<keyword evidence="14" id="KW-1185">Reference proteome</keyword>
<keyword evidence="1 10" id="KW-0963">Cytoplasm</keyword>
<evidence type="ECO:0000256" key="1">
    <source>
        <dbReference type="ARBA" id="ARBA00022490"/>
    </source>
</evidence>
<keyword evidence="5 10" id="KW-0547">Nucleotide-binding</keyword>
<dbReference type="EC" id="3.6.1.-" evidence="10"/>
<evidence type="ECO:0000259" key="11">
    <source>
        <dbReference type="PROSITE" id="PS50936"/>
    </source>
</evidence>
<evidence type="ECO:0000256" key="7">
    <source>
        <dbReference type="ARBA" id="ARBA00022833"/>
    </source>
</evidence>
<comment type="cofactor">
    <cofactor evidence="10">
        <name>Zn(2+)</name>
        <dbReference type="ChEBI" id="CHEBI:29105"/>
    </cofactor>
    <text evidence="10">Binds 1 zinc ion per subunit.</text>
</comment>
<protein>
    <recommendedName>
        <fullName evidence="10">Small ribosomal subunit biogenesis GTPase RsgA</fullName>
        <ecNumber evidence="10">3.6.1.-</ecNumber>
    </recommendedName>
</protein>
<dbReference type="GO" id="GO:0042274">
    <property type="term" value="P:ribosomal small subunit biogenesis"/>
    <property type="evidence" value="ECO:0007669"/>
    <property type="project" value="UniProtKB-UniRule"/>
</dbReference>
<dbReference type="InterPro" id="IPR004881">
    <property type="entry name" value="Ribosome_biogen_GTPase_RsgA"/>
</dbReference>
<evidence type="ECO:0000256" key="2">
    <source>
        <dbReference type="ARBA" id="ARBA00022517"/>
    </source>
</evidence>
<evidence type="ECO:0000313" key="13">
    <source>
        <dbReference type="EMBL" id="SFG54555.1"/>
    </source>
</evidence>
<name>A0A1I2SNZ9_9FIRM</name>
<dbReference type="PANTHER" id="PTHR32120">
    <property type="entry name" value="SMALL RIBOSOMAL SUBUNIT BIOGENESIS GTPASE RSGA"/>
    <property type="match status" value="1"/>
</dbReference>
<dbReference type="GO" id="GO:0046872">
    <property type="term" value="F:metal ion binding"/>
    <property type="evidence" value="ECO:0007669"/>
    <property type="project" value="UniProtKB-KW"/>
</dbReference>
<dbReference type="SUPFAM" id="SSF52540">
    <property type="entry name" value="P-loop containing nucleoside triphosphate hydrolases"/>
    <property type="match status" value="1"/>
</dbReference>
<accession>A0A1I2SNZ9</accession>
<comment type="function">
    <text evidence="10">One of several proteins that assist in the late maturation steps of the functional core of the 30S ribosomal subunit. Helps release RbfA from mature subunits. May play a role in the assembly of ribosomal proteins into the subunit. Circularly permuted GTPase that catalyzes slow GTP hydrolysis, GTPase activity is stimulated by the 30S ribosomal subunit.</text>
</comment>
<feature type="domain" description="CP-type G" evidence="12">
    <location>
        <begin position="104"/>
        <end position="262"/>
    </location>
</feature>
<evidence type="ECO:0000256" key="4">
    <source>
        <dbReference type="ARBA" id="ARBA00022730"/>
    </source>
</evidence>
<dbReference type="InterPro" id="IPR012340">
    <property type="entry name" value="NA-bd_OB-fold"/>
</dbReference>
<gene>
    <name evidence="10" type="primary">rsgA</name>
    <name evidence="13" type="ORF">SAMN05660649_01932</name>
</gene>
<feature type="binding site" evidence="10">
    <location>
        <begin position="204"/>
        <end position="212"/>
    </location>
    <ligand>
        <name>GTP</name>
        <dbReference type="ChEBI" id="CHEBI:37565"/>
    </ligand>
</feature>
<keyword evidence="4 10" id="KW-0699">rRNA-binding</keyword>
<evidence type="ECO:0000256" key="10">
    <source>
        <dbReference type="HAMAP-Rule" id="MF_01820"/>
    </source>
</evidence>
<feature type="binding site" evidence="10">
    <location>
        <position position="290"/>
    </location>
    <ligand>
        <name>Zn(2+)</name>
        <dbReference type="ChEBI" id="CHEBI:29105"/>
    </ligand>
</feature>